<keyword evidence="12" id="KW-0472">Membrane</keyword>
<dbReference type="EMBL" id="CP086355">
    <property type="protein sequence ID" value="UNI16981.1"/>
    <property type="molecule type" value="Genomic_DNA"/>
</dbReference>
<organism evidence="16 17">
    <name type="scientific">Purpureocillium takamizusanense</name>
    <dbReference type="NCBI Taxonomy" id="2060973"/>
    <lineage>
        <taxon>Eukaryota</taxon>
        <taxon>Fungi</taxon>
        <taxon>Dikarya</taxon>
        <taxon>Ascomycota</taxon>
        <taxon>Pezizomycotina</taxon>
        <taxon>Sordariomycetes</taxon>
        <taxon>Hypocreomycetidae</taxon>
        <taxon>Hypocreales</taxon>
        <taxon>Ophiocordycipitaceae</taxon>
        <taxon>Purpureocillium</taxon>
    </lineage>
</organism>
<sequence length="456" mass="49265">MWTTRLLSKRTVRASALSTATVATAAASAPSAPTTPFSDNSRASIAAVSELADCLDFMFEKINYEDEPGDLLQLHLGRLSEEAAKYGNSRFIASDGQDWSCDSDTAHLVYAACQCSCLVYGPLAKSDPDLVPVISRAPSVTGTTKAVSIWTLPSRKALIVSVRGTASATDHMVNMNADAVDAGSVLGLSSSLNAHKGFLHCAQALLPYLKQQIERQLELNPDMEQVIFTGHSAGGSVSSLIFLHFAHDTRSKALLSRQTLSLATFGAAPAVAQNVTDVTKALPNVGWMLSFVNEFDMVPRADQPYIRSIIDLYRARYGLPCRSAMPGDGAFDATGKTVALTAPHWTLPPPCYQLVGDIILSRKTTRVPTADDGASEMTAVSSRQMLFHKVCPDDFYDLVFCDIGVHKRRTYLERVEHLYKGRSLDAEASSDSDTLYTMGSRATTQVEGVNDALKVV</sequence>
<keyword evidence="8" id="KW-0106">Calcium</keyword>
<evidence type="ECO:0000256" key="5">
    <source>
        <dbReference type="ARBA" id="ARBA00022692"/>
    </source>
</evidence>
<name>A0A9Q8QDM5_9HYPO</name>
<dbReference type="Pfam" id="PF01764">
    <property type="entry name" value="Lipase_3"/>
    <property type="match status" value="1"/>
</dbReference>
<evidence type="ECO:0000256" key="4">
    <source>
        <dbReference type="ARBA" id="ARBA00022553"/>
    </source>
</evidence>
<evidence type="ECO:0000256" key="11">
    <source>
        <dbReference type="ARBA" id="ARBA00023098"/>
    </source>
</evidence>
<keyword evidence="7" id="KW-0378">Hydrolase</keyword>
<evidence type="ECO:0000256" key="3">
    <source>
        <dbReference type="ARBA" id="ARBA00022475"/>
    </source>
</evidence>
<dbReference type="RefSeq" id="XP_047840462.1">
    <property type="nucleotide sequence ID" value="XM_047984488.1"/>
</dbReference>
<keyword evidence="6" id="KW-0479">Metal-binding</keyword>
<evidence type="ECO:0000256" key="1">
    <source>
        <dbReference type="ARBA" id="ARBA00001913"/>
    </source>
</evidence>
<evidence type="ECO:0000256" key="8">
    <source>
        <dbReference type="ARBA" id="ARBA00022837"/>
    </source>
</evidence>
<evidence type="ECO:0000256" key="14">
    <source>
        <dbReference type="ARBA" id="ARBA00026104"/>
    </source>
</evidence>
<dbReference type="InterPro" id="IPR002921">
    <property type="entry name" value="Fungal_lipase-type"/>
</dbReference>
<dbReference type="PANTHER" id="PTHR45792">
    <property type="entry name" value="DIACYLGLYCEROL LIPASE HOMOLOG-RELATED"/>
    <property type="match status" value="1"/>
</dbReference>
<evidence type="ECO:0000256" key="6">
    <source>
        <dbReference type="ARBA" id="ARBA00022723"/>
    </source>
</evidence>
<dbReference type="GO" id="GO:0005886">
    <property type="term" value="C:plasma membrane"/>
    <property type="evidence" value="ECO:0007669"/>
    <property type="project" value="UniProtKB-SubCell"/>
</dbReference>
<dbReference type="SUPFAM" id="SSF53474">
    <property type="entry name" value="alpha/beta-Hydrolases"/>
    <property type="match status" value="1"/>
</dbReference>
<evidence type="ECO:0000256" key="9">
    <source>
        <dbReference type="ARBA" id="ARBA00022963"/>
    </source>
</evidence>
<gene>
    <name evidence="16" type="ORF">JDV02_003363</name>
</gene>
<evidence type="ECO:0000256" key="13">
    <source>
        <dbReference type="ARBA" id="ARBA00024531"/>
    </source>
</evidence>
<evidence type="ECO:0000256" key="10">
    <source>
        <dbReference type="ARBA" id="ARBA00022989"/>
    </source>
</evidence>
<dbReference type="KEGG" id="ptkz:JDV02_003363"/>
<protein>
    <recommendedName>
        <fullName evidence="14">sn-1-specific diacylglycerol lipase</fullName>
        <ecNumber evidence="14">3.1.1.116</ecNumber>
    </recommendedName>
</protein>
<keyword evidence="11" id="KW-0443">Lipid metabolism</keyword>
<dbReference type="OrthoDB" id="426718at2759"/>
<dbReference type="GO" id="GO:0046872">
    <property type="term" value="F:metal ion binding"/>
    <property type="evidence" value="ECO:0007669"/>
    <property type="project" value="UniProtKB-KW"/>
</dbReference>
<dbReference type="Gene3D" id="3.40.50.1820">
    <property type="entry name" value="alpha/beta hydrolase"/>
    <property type="match status" value="1"/>
</dbReference>
<evidence type="ECO:0000259" key="15">
    <source>
        <dbReference type="Pfam" id="PF01764"/>
    </source>
</evidence>
<dbReference type="AlphaFoldDB" id="A0A9Q8QDM5"/>
<keyword evidence="9" id="KW-0442">Lipid degradation</keyword>
<comment type="subcellular location">
    <subcellularLocation>
        <location evidence="2">Cell membrane</location>
        <topology evidence="2">Multi-pass membrane protein</topology>
    </subcellularLocation>
</comment>
<evidence type="ECO:0000313" key="17">
    <source>
        <dbReference type="Proteomes" id="UP000829364"/>
    </source>
</evidence>
<comment type="cofactor">
    <cofactor evidence="1">
        <name>Ca(2+)</name>
        <dbReference type="ChEBI" id="CHEBI:29108"/>
    </cofactor>
</comment>
<dbReference type="Proteomes" id="UP000829364">
    <property type="component" value="Chromosome 2"/>
</dbReference>
<dbReference type="EC" id="3.1.1.116" evidence="14"/>
<keyword evidence="17" id="KW-1185">Reference proteome</keyword>
<evidence type="ECO:0000256" key="7">
    <source>
        <dbReference type="ARBA" id="ARBA00022801"/>
    </source>
</evidence>
<dbReference type="InterPro" id="IPR029058">
    <property type="entry name" value="AB_hydrolase_fold"/>
</dbReference>
<dbReference type="GO" id="GO:0016042">
    <property type="term" value="P:lipid catabolic process"/>
    <property type="evidence" value="ECO:0007669"/>
    <property type="project" value="UniProtKB-KW"/>
</dbReference>
<feature type="domain" description="Fungal lipase-type" evidence="15">
    <location>
        <begin position="159"/>
        <end position="301"/>
    </location>
</feature>
<evidence type="ECO:0000313" key="16">
    <source>
        <dbReference type="EMBL" id="UNI16981.1"/>
    </source>
</evidence>
<proteinExistence type="predicted"/>
<reference evidence="16" key="1">
    <citation type="submission" date="2021-11" db="EMBL/GenBank/DDBJ databases">
        <title>Purpureocillium_takamizusanense_genome.</title>
        <authorList>
            <person name="Nguyen N.-H."/>
        </authorList>
    </citation>
    <scope>NUCLEOTIDE SEQUENCE</scope>
    <source>
        <strain evidence="16">PT3</strain>
    </source>
</reference>
<dbReference type="InterPro" id="IPR052214">
    <property type="entry name" value="DAG_Lipase-Related"/>
</dbReference>
<keyword evidence="3" id="KW-1003">Cell membrane</keyword>
<dbReference type="GO" id="GO:0016298">
    <property type="term" value="F:lipase activity"/>
    <property type="evidence" value="ECO:0007669"/>
    <property type="project" value="TreeGrafter"/>
</dbReference>
<comment type="catalytic activity">
    <reaction evidence="13">
        <text>a 1,2-diacyl-sn-glycerol + H2O = a 2-acylglycerol + a fatty acid + H(+)</text>
        <dbReference type="Rhea" id="RHEA:33275"/>
        <dbReference type="ChEBI" id="CHEBI:15377"/>
        <dbReference type="ChEBI" id="CHEBI:15378"/>
        <dbReference type="ChEBI" id="CHEBI:17389"/>
        <dbReference type="ChEBI" id="CHEBI:17815"/>
        <dbReference type="ChEBI" id="CHEBI:28868"/>
        <dbReference type="EC" id="3.1.1.116"/>
    </reaction>
    <physiologicalReaction direction="left-to-right" evidence="13">
        <dbReference type="Rhea" id="RHEA:33276"/>
    </physiologicalReaction>
</comment>
<dbReference type="GeneID" id="72065322"/>
<keyword evidence="4" id="KW-0597">Phosphoprotein</keyword>
<evidence type="ECO:0000256" key="2">
    <source>
        <dbReference type="ARBA" id="ARBA00004651"/>
    </source>
</evidence>
<keyword evidence="5" id="KW-0812">Transmembrane</keyword>
<evidence type="ECO:0000256" key="12">
    <source>
        <dbReference type="ARBA" id="ARBA00023136"/>
    </source>
</evidence>
<accession>A0A9Q8QDM5</accession>
<dbReference type="PANTHER" id="PTHR45792:SF8">
    <property type="entry name" value="DIACYLGLYCEROL LIPASE-ALPHA"/>
    <property type="match status" value="1"/>
</dbReference>
<keyword evidence="10" id="KW-1133">Transmembrane helix</keyword>